<proteinExistence type="predicted"/>
<name>A0A975TUN0_9RHOB</name>
<dbReference type="EMBL" id="CP078073">
    <property type="protein sequence ID" value="QXL87566.1"/>
    <property type="molecule type" value="Genomic_DNA"/>
</dbReference>
<evidence type="ECO:0000313" key="2">
    <source>
        <dbReference type="Proteomes" id="UP000693972"/>
    </source>
</evidence>
<dbReference type="AlphaFoldDB" id="A0A975TUN0"/>
<dbReference type="Proteomes" id="UP000693972">
    <property type="component" value="Unassembled WGS sequence"/>
</dbReference>
<organism evidence="1">
    <name type="scientific">Gymnodinialimonas phycosphaerae</name>
    <dbReference type="NCBI Taxonomy" id="2841589"/>
    <lineage>
        <taxon>Bacteria</taxon>
        <taxon>Pseudomonadati</taxon>
        <taxon>Pseudomonadota</taxon>
        <taxon>Alphaproteobacteria</taxon>
        <taxon>Rhodobacterales</taxon>
        <taxon>Paracoccaceae</taxon>
        <taxon>Gymnodinialimonas</taxon>
    </lineage>
</organism>
<accession>A0A975TUN0</accession>
<dbReference type="EMBL" id="JAIMBW010000001">
    <property type="protein sequence ID" value="MBY4894952.1"/>
    <property type="molecule type" value="Genomic_DNA"/>
</dbReference>
<keyword evidence="2" id="KW-1185">Reference proteome</keyword>
<gene>
    <name evidence="1" type="ORF">KUL25_19510</name>
</gene>
<reference evidence="1 2" key="1">
    <citation type="submission" date="2021-07" db="EMBL/GenBank/DDBJ databases">
        <title>Karlodiniumbacter phycospheric gen. nov., sp. nov., a phycosphere bacterium isolated from karlodinium veneficum.</title>
        <authorList>
            <person name="Peng Y."/>
            <person name="Jiang L."/>
            <person name="Lee J."/>
        </authorList>
    </citation>
    <scope>NUCLEOTIDE SEQUENCE</scope>
    <source>
        <strain evidence="1 2">N5</strain>
    </source>
</reference>
<protein>
    <submittedName>
        <fullName evidence="1">Uncharacterized protein</fullName>
    </submittedName>
</protein>
<evidence type="ECO:0000313" key="1">
    <source>
        <dbReference type="EMBL" id="QXL87566.1"/>
    </source>
</evidence>
<sequence>MGKMITRRTHRIVNALALLVGGVCASVMVGVAILMSAPQLAFAHSAGDGRIMFHATRPLSQEAALRAGAEAWAEMQDTPFGPPDHQIDVYVTGGAGWRHQVFFRPATWAGGITYPILSTRTIFLRDVDLEAGRLVGSEGPIPDPRDLTYYLVHEMTHLRHGETVGPIAFLRTPHWVREGIPDIAALGSADTDLMAAAMAGAVLQRDTFGSYPVERVCATMVLAQPGMDMVRLLRLDAPMRDPRSCMTLPALVVE</sequence>
<dbReference type="RefSeq" id="WP_257894433.1">
    <property type="nucleotide sequence ID" value="NZ_JAIMBW010000001.1"/>
</dbReference>